<keyword evidence="2" id="KW-0812">Transmembrane</keyword>
<evidence type="ECO:0000256" key="1">
    <source>
        <dbReference type="SAM" id="MobiDB-lite"/>
    </source>
</evidence>
<keyword evidence="4" id="KW-1185">Reference proteome</keyword>
<dbReference type="OrthoDB" id="5667at2759"/>
<sequence length="84" mass="9232">MSSAPVLLDAVSPRTRPAADSSLPPPRKAPVTRTGVPDGGLRAWLVVLGSFMALLTSLGLLNSLDVFQDYYRNKWLDDSNFEWI</sequence>
<name>A0A9Q8QB95_9HYPO</name>
<dbReference type="EMBL" id="CP086355">
    <property type="protein sequence ID" value="UNI15781.1"/>
    <property type="molecule type" value="Genomic_DNA"/>
</dbReference>
<evidence type="ECO:0000313" key="3">
    <source>
        <dbReference type="EMBL" id="UNI15781.1"/>
    </source>
</evidence>
<keyword evidence="2" id="KW-1133">Transmembrane helix</keyword>
<proteinExistence type="predicted"/>
<evidence type="ECO:0000256" key="2">
    <source>
        <dbReference type="SAM" id="Phobius"/>
    </source>
</evidence>
<reference evidence="3" key="1">
    <citation type="submission" date="2021-11" db="EMBL/GenBank/DDBJ databases">
        <title>Purpureocillium_takamizusanense_genome.</title>
        <authorList>
            <person name="Nguyen N.-H."/>
        </authorList>
    </citation>
    <scope>NUCLEOTIDE SEQUENCE</scope>
    <source>
        <strain evidence="3">PT3</strain>
    </source>
</reference>
<feature type="region of interest" description="Disordered" evidence="1">
    <location>
        <begin position="1"/>
        <end position="35"/>
    </location>
</feature>
<dbReference type="KEGG" id="ptkz:JDV02_002283"/>
<dbReference type="RefSeq" id="XP_047839262.1">
    <property type="nucleotide sequence ID" value="XM_047983292.1"/>
</dbReference>
<feature type="transmembrane region" description="Helical" evidence="2">
    <location>
        <begin position="43"/>
        <end position="64"/>
    </location>
</feature>
<gene>
    <name evidence="3" type="ORF">JDV02_002283</name>
</gene>
<protein>
    <submittedName>
        <fullName evidence="3">Uncharacterized protein</fullName>
    </submittedName>
</protein>
<keyword evidence="2" id="KW-0472">Membrane</keyword>
<organism evidence="3 4">
    <name type="scientific">Purpureocillium takamizusanense</name>
    <dbReference type="NCBI Taxonomy" id="2060973"/>
    <lineage>
        <taxon>Eukaryota</taxon>
        <taxon>Fungi</taxon>
        <taxon>Dikarya</taxon>
        <taxon>Ascomycota</taxon>
        <taxon>Pezizomycotina</taxon>
        <taxon>Sordariomycetes</taxon>
        <taxon>Hypocreomycetidae</taxon>
        <taxon>Hypocreales</taxon>
        <taxon>Ophiocordycipitaceae</taxon>
        <taxon>Purpureocillium</taxon>
    </lineage>
</organism>
<evidence type="ECO:0000313" key="4">
    <source>
        <dbReference type="Proteomes" id="UP000829364"/>
    </source>
</evidence>
<dbReference type="Proteomes" id="UP000829364">
    <property type="component" value="Chromosome 2"/>
</dbReference>
<dbReference type="GeneID" id="72064244"/>
<accession>A0A9Q8QB95</accession>
<dbReference type="AlphaFoldDB" id="A0A9Q8QB95"/>